<evidence type="ECO:0000259" key="2">
    <source>
        <dbReference type="Pfam" id="PF00535"/>
    </source>
</evidence>
<evidence type="ECO:0000313" key="4">
    <source>
        <dbReference type="Proteomes" id="UP000220246"/>
    </source>
</evidence>
<evidence type="ECO:0000256" key="1">
    <source>
        <dbReference type="ARBA" id="ARBA00038494"/>
    </source>
</evidence>
<dbReference type="InterPro" id="IPR029044">
    <property type="entry name" value="Nucleotide-diphossugar_trans"/>
</dbReference>
<dbReference type="Proteomes" id="UP000220246">
    <property type="component" value="Unassembled WGS sequence"/>
</dbReference>
<dbReference type="OrthoDB" id="9815923at2"/>
<keyword evidence="3" id="KW-0808">Transferase</keyword>
<proteinExistence type="inferred from homology"/>
<keyword evidence="4" id="KW-1185">Reference proteome</keyword>
<protein>
    <submittedName>
        <fullName evidence="3">Glycosyltransferase family 2 protein</fullName>
    </submittedName>
</protein>
<comment type="caution">
    <text evidence="3">The sequence shown here is derived from an EMBL/GenBank/DDBJ whole genome shotgun (WGS) entry which is preliminary data.</text>
</comment>
<dbReference type="Pfam" id="PF00535">
    <property type="entry name" value="Glycos_transf_2"/>
    <property type="match status" value="1"/>
</dbReference>
<reference evidence="4" key="1">
    <citation type="submission" date="2017-09" db="EMBL/GenBank/DDBJ databases">
        <title>FDA dAtabase for Regulatory Grade micrObial Sequences (FDA-ARGOS): Supporting development and validation of Infectious Disease Dx tests.</title>
        <authorList>
            <person name="Minogue T."/>
            <person name="Wolcott M."/>
            <person name="Wasieloski L."/>
            <person name="Aguilar W."/>
            <person name="Moore D."/>
            <person name="Tallon L."/>
            <person name="Sadzewicz L."/>
            <person name="Ott S."/>
            <person name="Zhao X."/>
            <person name="Nagaraj S."/>
            <person name="Vavikolanu K."/>
            <person name="Aluvathingal J."/>
            <person name="Nadendla S."/>
            <person name="Sichtig H."/>
        </authorList>
    </citation>
    <scope>NUCLEOTIDE SEQUENCE [LARGE SCALE GENOMIC DNA]</scope>
    <source>
        <strain evidence="4">FDAARGOS_394</strain>
    </source>
</reference>
<accession>A0A2A7URK6</accession>
<organism evidence="3 4">
    <name type="scientific">Comamonas terrigena</name>
    <dbReference type="NCBI Taxonomy" id="32013"/>
    <lineage>
        <taxon>Bacteria</taxon>
        <taxon>Pseudomonadati</taxon>
        <taxon>Pseudomonadota</taxon>
        <taxon>Betaproteobacteria</taxon>
        <taxon>Burkholderiales</taxon>
        <taxon>Comamonadaceae</taxon>
        <taxon>Comamonas</taxon>
    </lineage>
</organism>
<evidence type="ECO:0000313" key="3">
    <source>
        <dbReference type="EMBL" id="PEH87836.1"/>
    </source>
</evidence>
<dbReference type="EMBL" id="PDEA01000001">
    <property type="protein sequence ID" value="PEH87836.1"/>
    <property type="molecule type" value="Genomic_DNA"/>
</dbReference>
<feature type="domain" description="Glycosyltransferase 2-like" evidence="2">
    <location>
        <begin position="9"/>
        <end position="94"/>
    </location>
</feature>
<dbReference type="SUPFAM" id="SSF53448">
    <property type="entry name" value="Nucleotide-diphospho-sugar transferases"/>
    <property type="match status" value="1"/>
</dbReference>
<comment type="similarity">
    <text evidence="1">Belongs to the glycosyltransferase 2 family. WaaE/KdtX subfamily.</text>
</comment>
<name>A0A2A7URK6_COMTR</name>
<dbReference type="PANTHER" id="PTHR43630:SF2">
    <property type="entry name" value="GLYCOSYLTRANSFERASE"/>
    <property type="match status" value="1"/>
</dbReference>
<dbReference type="STRING" id="1219032.GCA_001515545_02638"/>
<dbReference type="PANTHER" id="PTHR43630">
    <property type="entry name" value="POLY-BETA-1,6-N-ACETYL-D-GLUCOSAMINE SYNTHASE"/>
    <property type="match status" value="1"/>
</dbReference>
<dbReference type="Gene3D" id="3.90.550.10">
    <property type="entry name" value="Spore Coat Polysaccharide Biosynthesis Protein SpsA, Chain A"/>
    <property type="match status" value="1"/>
</dbReference>
<dbReference type="CDD" id="cd02511">
    <property type="entry name" value="Beta4Glucosyltransferase"/>
    <property type="match status" value="1"/>
</dbReference>
<dbReference type="AlphaFoldDB" id="A0A2A7URK6"/>
<dbReference type="InterPro" id="IPR001173">
    <property type="entry name" value="Glyco_trans_2-like"/>
</dbReference>
<dbReference type="GO" id="GO:0016740">
    <property type="term" value="F:transferase activity"/>
    <property type="evidence" value="ECO:0007669"/>
    <property type="project" value="UniProtKB-KW"/>
</dbReference>
<sequence length="261" mass="29012">MDARMSRLSIVVLTLNEAHNIEACLRSAQGVADQILVVDSGSQDATVSLAQGLGAEVVAYPDWQGFGEQRSRALQHVRADWVFFLDADERLTPALADEIRQVVAGNAEAVWEVEWEQMAYGQSLGRMRGTGGVARLFPMRVLEGFSGAVHEGAVLRTAVPTRHLRQRLPHFSRETIYGSLVKLAQYVQLGALKRHQAGKRGGVLRGLGSGIANFTRLYVFQRGFLCGRAGFLYSFFVGLECFFRYVALEVDRDQLKKPVRR</sequence>
<gene>
    <name evidence="3" type="ORF">CRM82_03705</name>
</gene>